<gene>
    <name evidence="1" type="ORF">HYFRA_00011957</name>
</gene>
<keyword evidence="2" id="KW-1185">Reference proteome</keyword>
<proteinExistence type="predicted"/>
<organism evidence="1 2">
    <name type="scientific">Hymenoscyphus fraxineus</name>
    <dbReference type="NCBI Taxonomy" id="746836"/>
    <lineage>
        <taxon>Eukaryota</taxon>
        <taxon>Fungi</taxon>
        <taxon>Dikarya</taxon>
        <taxon>Ascomycota</taxon>
        <taxon>Pezizomycotina</taxon>
        <taxon>Leotiomycetes</taxon>
        <taxon>Helotiales</taxon>
        <taxon>Helotiaceae</taxon>
        <taxon>Hymenoscyphus</taxon>
    </lineage>
</organism>
<dbReference type="AlphaFoldDB" id="A0A9N9PR93"/>
<sequence length="65" mass="7230">MPIIEASPLYWAGYSSNMERSQQSPFEIVHLASGFRGALGIAETFLEKRVSTTQQQLNNMPKQSG</sequence>
<reference evidence="1" key="1">
    <citation type="submission" date="2021-07" db="EMBL/GenBank/DDBJ databases">
        <authorList>
            <person name="Durling M."/>
        </authorList>
    </citation>
    <scope>NUCLEOTIDE SEQUENCE</scope>
</reference>
<dbReference type="EMBL" id="CAJVRL010000071">
    <property type="protein sequence ID" value="CAG8956646.1"/>
    <property type="molecule type" value="Genomic_DNA"/>
</dbReference>
<comment type="caution">
    <text evidence="1">The sequence shown here is derived from an EMBL/GenBank/DDBJ whole genome shotgun (WGS) entry which is preliminary data.</text>
</comment>
<dbReference type="Proteomes" id="UP000696280">
    <property type="component" value="Unassembled WGS sequence"/>
</dbReference>
<accession>A0A9N9PR93</accession>
<evidence type="ECO:0000313" key="1">
    <source>
        <dbReference type="EMBL" id="CAG8956646.1"/>
    </source>
</evidence>
<name>A0A9N9PR93_9HELO</name>
<protein>
    <submittedName>
        <fullName evidence="1">Uncharacterized protein</fullName>
    </submittedName>
</protein>
<evidence type="ECO:0000313" key="2">
    <source>
        <dbReference type="Proteomes" id="UP000696280"/>
    </source>
</evidence>